<keyword evidence="4" id="KW-1015">Disulfide bond</keyword>
<dbReference type="SUPFAM" id="SSF57414">
    <property type="entry name" value="Hairpin loop containing domain-like"/>
    <property type="match status" value="1"/>
</dbReference>
<dbReference type="EMBL" id="DS469768">
    <property type="protein sequence ID" value="EDO33539.1"/>
    <property type="molecule type" value="Genomic_DNA"/>
</dbReference>
<dbReference type="InterPro" id="IPR014716">
    <property type="entry name" value="Fibrinogen_a/b/g_C_1"/>
</dbReference>
<evidence type="ECO:0000313" key="6">
    <source>
        <dbReference type="EMBL" id="EDO33539.1"/>
    </source>
</evidence>
<dbReference type="Gene3D" id="3.90.215.10">
    <property type="entry name" value="Gamma Fibrinogen, chain A, domain 1"/>
    <property type="match status" value="1"/>
</dbReference>
<evidence type="ECO:0000256" key="3">
    <source>
        <dbReference type="ARBA" id="ARBA00022837"/>
    </source>
</evidence>
<dbReference type="InterPro" id="IPR002181">
    <property type="entry name" value="Fibrinogen_a/b/g_C_dom"/>
</dbReference>
<evidence type="ECO:0000256" key="1">
    <source>
        <dbReference type="ARBA" id="ARBA00022723"/>
    </source>
</evidence>
<dbReference type="Pfam" id="PF00024">
    <property type="entry name" value="PAN_1"/>
    <property type="match status" value="1"/>
</dbReference>
<keyword evidence="1" id="KW-0479">Metal-binding</keyword>
<protein>
    <recommendedName>
        <fullName evidence="5">Fibrinogen C-terminal domain-containing protein</fullName>
    </recommendedName>
</protein>
<evidence type="ECO:0000256" key="4">
    <source>
        <dbReference type="ARBA" id="ARBA00023157"/>
    </source>
</evidence>
<dbReference type="GO" id="GO:0005615">
    <property type="term" value="C:extracellular space"/>
    <property type="evidence" value="ECO:0000318"/>
    <property type="project" value="GO_Central"/>
</dbReference>
<dbReference type="Pfam" id="PF00147">
    <property type="entry name" value="Fibrinogen_C"/>
    <property type="match status" value="1"/>
</dbReference>
<dbReference type="AlphaFoldDB" id="A7SRX6"/>
<dbReference type="GO" id="GO:0046872">
    <property type="term" value="F:metal ion binding"/>
    <property type="evidence" value="ECO:0007669"/>
    <property type="project" value="UniProtKB-KW"/>
</dbReference>
<name>A7SRX6_NEMVE</name>
<evidence type="ECO:0000259" key="5">
    <source>
        <dbReference type="PROSITE" id="PS51406"/>
    </source>
</evidence>
<evidence type="ECO:0000313" key="7">
    <source>
        <dbReference type="Proteomes" id="UP000001593"/>
    </source>
</evidence>
<reference evidence="6 7" key="1">
    <citation type="journal article" date="2007" name="Science">
        <title>Sea anemone genome reveals ancestral eumetazoan gene repertoire and genomic organization.</title>
        <authorList>
            <person name="Putnam N.H."/>
            <person name="Srivastava M."/>
            <person name="Hellsten U."/>
            <person name="Dirks B."/>
            <person name="Chapman J."/>
            <person name="Salamov A."/>
            <person name="Terry A."/>
            <person name="Shapiro H."/>
            <person name="Lindquist E."/>
            <person name="Kapitonov V.V."/>
            <person name="Jurka J."/>
            <person name="Genikhovich G."/>
            <person name="Grigoriev I.V."/>
            <person name="Lucas S.M."/>
            <person name="Steele R.E."/>
            <person name="Finnerty J.R."/>
            <person name="Technau U."/>
            <person name="Martindale M.Q."/>
            <person name="Rokhsar D.S."/>
        </authorList>
    </citation>
    <scope>NUCLEOTIDE SEQUENCE [LARGE SCALE GENOMIC DNA]</scope>
    <source>
        <strain evidence="7">CH2 X CH6</strain>
    </source>
</reference>
<dbReference type="STRING" id="45351.A7SRX6"/>
<dbReference type="OrthoDB" id="10243447at2759"/>
<dbReference type="KEGG" id="nve:5504777"/>
<organism evidence="6 7">
    <name type="scientific">Nematostella vectensis</name>
    <name type="common">Starlet sea anemone</name>
    <dbReference type="NCBI Taxonomy" id="45351"/>
    <lineage>
        <taxon>Eukaryota</taxon>
        <taxon>Metazoa</taxon>
        <taxon>Cnidaria</taxon>
        <taxon>Anthozoa</taxon>
        <taxon>Hexacorallia</taxon>
        <taxon>Actiniaria</taxon>
        <taxon>Edwardsiidae</taxon>
        <taxon>Nematostella</taxon>
    </lineage>
</organism>
<dbReference type="Gene3D" id="3.50.4.10">
    <property type="entry name" value="Hepatocyte Growth Factor"/>
    <property type="match status" value="1"/>
</dbReference>
<keyword evidence="3" id="KW-0106">Calcium</keyword>
<dbReference type="InterPro" id="IPR003609">
    <property type="entry name" value="Pan_app"/>
</dbReference>
<gene>
    <name evidence="6" type="ORF">NEMVEDRAFT_v1g216499</name>
</gene>
<dbReference type="SUPFAM" id="SSF56496">
    <property type="entry name" value="Fibrinogen C-terminal domain-like"/>
    <property type="match status" value="1"/>
</dbReference>
<dbReference type="Proteomes" id="UP000001593">
    <property type="component" value="Unassembled WGS sequence"/>
</dbReference>
<dbReference type="PROSITE" id="PS51406">
    <property type="entry name" value="FIBRINOGEN_C_2"/>
    <property type="match status" value="1"/>
</dbReference>
<dbReference type="PANTHER" id="PTHR16146:SF46">
    <property type="entry name" value="INTELECTIN-1A-RELATED"/>
    <property type="match status" value="1"/>
</dbReference>
<proteinExistence type="predicted"/>
<dbReference type="OMA" id="NCARMIM"/>
<accession>A7SRX6</accession>
<dbReference type="HOGENOM" id="CLU_066734_1_0_1"/>
<sequence length="300" mass="34142">MQTEYGTYLKGHVMEERPGIGVDSCTSGCLDHADCRSINFDRATHMCELNNASKEDFPEHVTQNHRSLHATNDFHEKPPFEESCADWLKRYPDLKNGYYWIKTKNKRKKTKVYCDMERFGGGWTLVVTINASNMDHLQKAENNCADSVACVTFTETDIPGRKLSDEDIHEIAGNEGVFQVEVPFNSLSTDDKYKNNTVFYKIPSGAQNFDSSCLGKDEICPRIIVSFVYPFKWESNPCNDIAVGFKIPNNSKISVFDTRDNAECGEIWFASQHSERRITYGIGELPGLMPGERQGYLWVK</sequence>
<dbReference type="PhylomeDB" id="A7SRX6"/>
<dbReference type="NCBIfam" id="NF040941">
    <property type="entry name" value="GGGWT_bact"/>
    <property type="match status" value="1"/>
</dbReference>
<dbReference type="InterPro" id="IPR036056">
    <property type="entry name" value="Fibrinogen-like_C"/>
</dbReference>
<dbReference type="GO" id="GO:0070492">
    <property type="term" value="F:oligosaccharide binding"/>
    <property type="evidence" value="ECO:0000318"/>
    <property type="project" value="GO_Central"/>
</dbReference>
<keyword evidence="7" id="KW-1185">Reference proteome</keyword>
<dbReference type="InParanoid" id="A7SRX6"/>
<keyword evidence="2" id="KW-0430">Lectin</keyword>
<feature type="domain" description="Fibrinogen C-terminal" evidence="5">
    <location>
        <begin position="75"/>
        <end position="126"/>
    </location>
</feature>
<dbReference type="PANTHER" id="PTHR16146">
    <property type="entry name" value="INTELECTIN"/>
    <property type="match status" value="1"/>
</dbReference>
<evidence type="ECO:0000256" key="2">
    <source>
        <dbReference type="ARBA" id="ARBA00022734"/>
    </source>
</evidence>